<keyword evidence="6" id="KW-0436">Ligase</keyword>
<evidence type="ECO:0000313" key="6">
    <source>
        <dbReference type="EMBL" id="KAB7731895.1"/>
    </source>
</evidence>
<gene>
    <name evidence="6" type="ORF">F5984_06640</name>
</gene>
<comment type="cofactor">
    <cofactor evidence="5">
        <name>Mg(2+)</name>
        <dbReference type="ChEBI" id="CHEBI:18420"/>
    </cofactor>
</comment>
<feature type="binding site" evidence="4">
    <location>
        <position position="58"/>
    </location>
    <ligand>
        <name>substrate</name>
    </ligand>
</feature>
<feature type="binding site" evidence="4">
    <location>
        <begin position="4"/>
        <end position="8"/>
    </location>
    <ligand>
        <name>ATP</name>
        <dbReference type="ChEBI" id="CHEBI:30616"/>
    </ligand>
</feature>
<keyword evidence="3 4" id="KW-0067">ATP-binding</keyword>
<evidence type="ECO:0000256" key="1">
    <source>
        <dbReference type="ARBA" id="ARBA00010638"/>
    </source>
</evidence>
<dbReference type="PANTHER" id="PTHR23407:SF1">
    <property type="entry name" value="5-FORMYLTETRAHYDROFOLATE CYCLO-LIGASE"/>
    <property type="match status" value="1"/>
</dbReference>
<protein>
    <recommendedName>
        <fullName evidence="5">5-formyltetrahydrofolate cyclo-ligase</fullName>
        <ecNumber evidence="5">6.3.3.2</ecNumber>
    </recommendedName>
</protein>
<organism evidence="6 7">
    <name type="scientific">Rudanella paleaurantiibacter</name>
    <dbReference type="NCBI Taxonomy" id="2614655"/>
    <lineage>
        <taxon>Bacteria</taxon>
        <taxon>Pseudomonadati</taxon>
        <taxon>Bacteroidota</taxon>
        <taxon>Cytophagia</taxon>
        <taxon>Cytophagales</taxon>
        <taxon>Cytophagaceae</taxon>
        <taxon>Rudanella</taxon>
    </lineage>
</organism>
<keyword evidence="5" id="KW-0479">Metal-binding</keyword>
<feature type="binding site" evidence="4">
    <location>
        <position position="51"/>
    </location>
    <ligand>
        <name>substrate</name>
    </ligand>
</feature>
<dbReference type="GO" id="GO:0005524">
    <property type="term" value="F:ATP binding"/>
    <property type="evidence" value="ECO:0007669"/>
    <property type="project" value="UniProtKB-KW"/>
</dbReference>
<name>A0A7J5U4E2_9BACT</name>
<dbReference type="GO" id="GO:0009396">
    <property type="term" value="P:folic acid-containing compound biosynthetic process"/>
    <property type="evidence" value="ECO:0007669"/>
    <property type="project" value="TreeGrafter"/>
</dbReference>
<dbReference type="GO" id="GO:0030272">
    <property type="term" value="F:5-formyltetrahydrofolate cyclo-ligase activity"/>
    <property type="evidence" value="ECO:0007669"/>
    <property type="project" value="UniProtKB-EC"/>
</dbReference>
<dbReference type="GO" id="GO:0035999">
    <property type="term" value="P:tetrahydrofolate interconversion"/>
    <property type="evidence" value="ECO:0007669"/>
    <property type="project" value="TreeGrafter"/>
</dbReference>
<evidence type="ECO:0000256" key="5">
    <source>
        <dbReference type="RuleBase" id="RU361279"/>
    </source>
</evidence>
<dbReference type="GO" id="GO:0046872">
    <property type="term" value="F:metal ion binding"/>
    <property type="evidence" value="ECO:0007669"/>
    <property type="project" value="UniProtKB-KW"/>
</dbReference>
<comment type="similarity">
    <text evidence="1 5">Belongs to the 5-formyltetrahydrofolate cyclo-ligase family.</text>
</comment>
<dbReference type="InterPro" id="IPR037171">
    <property type="entry name" value="NagB/RpiA_transferase-like"/>
</dbReference>
<dbReference type="Gene3D" id="3.40.50.10420">
    <property type="entry name" value="NagB/RpiA/CoA transferase-like"/>
    <property type="match status" value="1"/>
</dbReference>
<dbReference type="RefSeq" id="WP_152123478.1">
    <property type="nucleotide sequence ID" value="NZ_WELI01000002.1"/>
</dbReference>
<comment type="catalytic activity">
    <reaction evidence="5">
        <text>(6S)-5-formyl-5,6,7,8-tetrahydrofolate + ATP = (6R)-5,10-methenyltetrahydrofolate + ADP + phosphate</text>
        <dbReference type="Rhea" id="RHEA:10488"/>
        <dbReference type="ChEBI" id="CHEBI:30616"/>
        <dbReference type="ChEBI" id="CHEBI:43474"/>
        <dbReference type="ChEBI" id="CHEBI:57455"/>
        <dbReference type="ChEBI" id="CHEBI:57457"/>
        <dbReference type="ChEBI" id="CHEBI:456216"/>
        <dbReference type="EC" id="6.3.3.2"/>
    </reaction>
</comment>
<dbReference type="AlphaFoldDB" id="A0A7J5U4E2"/>
<dbReference type="Pfam" id="PF01812">
    <property type="entry name" value="5-FTHF_cyc-lig"/>
    <property type="match status" value="1"/>
</dbReference>
<evidence type="ECO:0000256" key="3">
    <source>
        <dbReference type="ARBA" id="ARBA00022840"/>
    </source>
</evidence>
<keyword evidence="2 4" id="KW-0547">Nucleotide-binding</keyword>
<keyword evidence="7" id="KW-1185">Reference proteome</keyword>
<evidence type="ECO:0000256" key="4">
    <source>
        <dbReference type="PIRSR" id="PIRSR006806-1"/>
    </source>
</evidence>
<dbReference type="Proteomes" id="UP000488299">
    <property type="component" value="Unassembled WGS sequence"/>
</dbReference>
<evidence type="ECO:0000256" key="2">
    <source>
        <dbReference type="ARBA" id="ARBA00022741"/>
    </source>
</evidence>
<sequence length="194" mass="22129">MATKQDLRRQFLGLRRALSAEEVSRRSKTICTQIVQAALVPAAGGNVHIFLPIVRQNEVDTWWIIRWIWAECPAVRVYVSVTDPVRHTLTHYPLMPDTPLTENRWGIPEPVRNAQAVPSELFDLVFVPLLAFDGRGHRVGYGGGYYDRFLAECRPDCLTVGLSLFEPVPQITHIEPTDVPLHACLTPERLYRFR</sequence>
<dbReference type="EC" id="6.3.3.2" evidence="5"/>
<comment type="caution">
    <text evidence="6">The sequence shown here is derived from an EMBL/GenBank/DDBJ whole genome shotgun (WGS) entry which is preliminary data.</text>
</comment>
<dbReference type="InterPro" id="IPR002698">
    <property type="entry name" value="FTHF_cligase"/>
</dbReference>
<dbReference type="PIRSF" id="PIRSF006806">
    <property type="entry name" value="FTHF_cligase"/>
    <property type="match status" value="1"/>
</dbReference>
<feature type="binding site" evidence="4">
    <location>
        <begin position="138"/>
        <end position="146"/>
    </location>
    <ligand>
        <name>ATP</name>
        <dbReference type="ChEBI" id="CHEBI:30616"/>
    </ligand>
</feature>
<dbReference type="InterPro" id="IPR024185">
    <property type="entry name" value="FTHF_cligase-like_sf"/>
</dbReference>
<reference evidence="6 7" key="1">
    <citation type="submission" date="2019-10" db="EMBL/GenBank/DDBJ databases">
        <title>Rudanella paleaurantiibacter sp. nov., isolated from sludge.</title>
        <authorList>
            <person name="Xu S.Q."/>
        </authorList>
    </citation>
    <scope>NUCLEOTIDE SEQUENCE [LARGE SCALE GENOMIC DNA]</scope>
    <source>
        <strain evidence="6 7">HX-22-17</strain>
    </source>
</reference>
<proteinExistence type="inferred from homology"/>
<dbReference type="SUPFAM" id="SSF100950">
    <property type="entry name" value="NagB/RpiA/CoA transferase-like"/>
    <property type="match status" value="1"/>
</dbReference>
<accession>A0A7J5U4E2</accession>
<dbReference type="NCBIfam" id="TIGR02727">
    <property type="entry name" value="MTHFS_bact"/>
    <property type="match status" value="1"/>
</dbReference>
<keyword evidence="5" id="KW-0460">Magnesium</keyword>
<dbReference type="PANTHER" id="PTHR23407">
    <property type="entry name" value="ATPASE INHIBITOR/5-FORMYLTETRAHYDROFOLATE CYCLO-LIGASE"/>
    <property type="match status" value="1"/>
</dbReference>
<dbReference type="EMBL" id="WELI01000002">
    <property type="protein sequence ID" value="KAB7731895.1"/>
    <property type="molecule type" value="Genomic_DNA"/>
</dbReference>
<evidence type="ECO:0000313" key="7">
    <source>
        <dbReference type="Proteomes" id="UP000488299"/>
    </source>
</evidence>